<comment type="caution">
    <text evidence="3">The sequence shown here is derived from an EMBL/GenBank/DDBJ whole genome shotgun (WGS) entry which is preliminary data.</text>
</comment>
<dbReference type="EMBL" id="MKKU01000066">
    <property type="protein sequence ID" value="RNF25903.1"/>
    <property type="molecule type" value="Genomic_DNA"/>
</dbReference>
<keyword evidence="2" id="KW-0812">Transmembrane</keyword>
<feature type="region of interest" description="Disordered" evidence="1">
    <location>
        <begin position="693"/>
        <end position="715"/>
    </location>
</feature>
<dbReference type="Proteomes" id="UP000284403">
    <property type="component" value="Unassembled WGS sequence"/>
</dbReference>
<dbReference type="GO" id="GO:0006888">
    <property type="term" value="P:endoplasmic reticulum to Golgi vesicle-mediated transport"/>
    <property type="evidence" value="ECO:0007669"/>
    <property type="project" value="TreeGrafter"/>
</dbReference>
<feature type="transmembrane region" description="Helical" evidence="2">
    <location>
        <begin position="1210"/>
        <end position="1229"/>
    </location>
</feature>
<dbReference type="InterPro" id="IPR029058">
    <property type="entry name" value="AB_hydrolase_fold"/>
</dbReference>
<dbReference type="GO" id="GO:0016020">
    <property type="term" value="C:membrane"/>
    <property type="evidence" value="ECO:0007669"/>
    <property type="project" value="GOC"/>
</dbReference>
<dbReference type="RefSeq" id="XP_029231109.1">
    <property type="nucleotide sequence ID" value="XM_029368843.1"/>
</dbReference>
<dbReference type="GO" id="GO:0050185">
    <property type="term" value="F:phosphatidylinositol deacylase activity"/>
    <property type="evidence" value="ECO:0007669"/>
    <property type="project" value="TreeGrafter"/>
</dbReference>
<feature type="transmembrane region" description="Helical" evidence="2">
    <location>
        <begin position="1057"/>
        <end position="1078"/>
    </location>
</feature>
<dbReference type="GeneID" id="40315518"/>
<name>A0A422Q7G6_9TRYP</name>
<protein>
    <submittedName>
        <fullName evidence="3">Oligoribonuclease</fullName>
        <ecNumber evidence="3">3.1.-.-</ecNumber>
    </submittedName>
</protein>
<keyword evidence="2" id="KW-0472">Membrane</keyword>
<feature type="transmembrane region" description="Helical" evidence="2">
    <location>
        <begin position="874"/>
        <end position="891"/>
    </location>
</feature>
<keyword evidence="3" id="KW-0378">Hydrolase</keyword>
<feature type="transmembrane region" description="Helical" evidence="2">
    <location>
        <begin position="1241"/>
        <end position="1260"/>
    </location>
</feature>
<reference evidence="3 4" key="1">
    <citation type="journal article" date="2018" name="BMC Genomics">
        <title>Genomic comparison of Trypanosoma conorhini and Trypanosoma rangeli to Trypanosoma cruzi strains of high and low virulence.</title>
        <authorList>
            <person name="Bradwell K.R."/>
            <person name="Koparde V.N."/>
            <person name="Matveyev A.V."/>
            <person name="Serrano M.G."/>
            <person name="Alves J.M."/>
            <person name="Parikh H."/>
            <person name="Huang B."/>
            <person name="Lee V."/>
            <person name="Espinosa-Alvarez O."/>
            <person name="Ortiz P.A."/>
            <person name="Costa-Martins A.G."/>
            <person name="Teixeira M.M."/>
            <person name="Buck G.A."/>
        </authorList>
    </citation>
    <scope>NUCLEOTIDE SEQUENCE [LARGE SCALE GENOMIC DNA]</scope>
    <source>
        <strain evidence="3 4">025E</strain>
    </source>
</reference>
<evidence type="ECO:0000256" key="1">
    <source>
        <dbReference type="SAM" id="MobiDB-lite"/>
    </source>
</evidence>
<sequence>MAGYFAKLTCARAFVFFFFFFLTLSFTPAAYDWACMERRTSLQAILPNTTEHFVEVSTNPATEAYYKLWRYHDLHADGYKHPQRPGFPAVPIVYVHGNGGCYEDMRYFGRVIAEANVKQRYQRLARFQEDVKRTLFELYMREGGEMPHDGEEISREIQARAEEIVMERTPLLGTELFAVDFLEESNTHSGLLMTKEARFLNYSVHLLLHRFLDHYREVLSHASGSLRRSEGRDMYVPRAVTDAEAEYLDSLCSHHELNTEEANEVCSVAKDQIRRFSSTERIRQEVERVRKEGIWIWTESVGGQLAVFATVLDPQLYAGVVMAGAPLRYPPLLFDTGCVDYHRVVHGAAIVSHAYNRTSTQDWGKILGATDAAQLLWNLREVPAQDVAARVSRVRMIAINGGALDDIIPPHSSFLLRSTGRRASSEDHQKMMRLAPIHARRRDVSTEELRGCGVSLSHRGLVFSLQLLDVAADCLIRASLTSFPRELPHAEPADASGRDELFPTVVETLPRALDAYRAAEFLFLASLGESTRAGTHEVTYYMANNSHAVNNIKKICVEGRAVLNLQEIPVEEDDDTESWEALHIFIGATTYAPEEVHSPQLRLLRVGAMDEVLPTEVTSRAATKLHLPMRRNDSVAEPESVLQTVISFQVLQKSRGTSPEWVRPRFCFFVDSRKMSARQFSFVQHDKIDPLARRRRTSTAAAPTASQDDPVSLRGSDQLSVEKHGRFALIHNIDSMSLETDMVVRVNNRVVFPHVLCGSFRSFRIAFRGTEGVALDEPEAQQQYFFGPYEAERHTFHYSWRPFFTTPFNLSNVYAVYVISAEEEPTIHLGDLELSQTPHWDEYEYWVWWFRRWTMRLMAVLSTHSLSGKFAGCYALFFLTVYSCLGVNYFVGSKAASRWVFPRIQKLHPTLLVLVVVLVLEHLSYTVARSALTVCLNQDPPIRSDEELTAMMGITEKLTLIFLYALPPHYGACKYSWIRMQSVAPSDVQIDHMLHMACAFCFSISMIICEFIVCCSMWPFSFLLRVFLKFRLRSAVPAWRLVAVWSIPVIMHMTIPWLHISITTTVACLLAYAVLWCLSCDSFACDGPRYRWLCFLLTMLLHLTAHVEGLVLVVRNYIIVPPVVLTDAGRYKTLPEHILAFMVAQGTLAVVYGTLYLSLRHNASMEAGAATKAGKVEGPTRNGRHLKEYPDEKPQISYLLGDFARCHPRVCWGLQICSKLVMFSALWVSLVSVRRPLEGTIALYGVCLTALFMALVLVRLW</sequence>
<dbReference type="OrthoDB" id="348976at2759"/>
<evidence type="ECO:0000313" key="3">
    <source>
        <dbReference type="EMBL" id="RNF25903.1"/>
    </source>
</evidence>
<keyword evidence="4" id="KW-1185">Reference proteome</keyword>
<gene>
    <name evidence="3" type="ORF">Tco025E_01907</name>
</gene>
<evidence type="ECO:0000256" key="2">
    <source>
        <dbReference type="SAM" id="Phobius"/>
    </source>
</evidence>
<dbReference type="EC" id="3.1.-.-" evidence="3"/>
<dbReference type="PANTHER" id="PTHR15495:SF7">
    <property type="entry name" value="GPI INOSITOL-DEACYLASE"/>
    <property type="match status" value="1"/>
</dbReference>
<feature type="transmembrane region" description="Helical" evidence="2">
    <location>
        <begin position="911"/>
        <end position="928"/>
    </location>
</feature>
<evidence type="ECO:0000313" key="4">
    <source>
        <dbReference type="Proteomes" id="UP000284403"/>
    </source>
</evidence>
<organism evidence="3 4">
    <name type="scientific">Trypanosoma conorhini</name>
    <dbReference type="NCBI Taxonomy" id="83891"/>
    <lineage>
        <taxon>Eukaryota</taxon>
        <taxon>Discoba</taxon>
        <taxon>Euglenozoa</taxon>
        <taxon>Kinetoplastea</taxon>
        <taxon>Metakinetoplastina</taxon>
        <taxon>Trypanosomatida</taxon>
        <taxon>Trypanosomatidae</taxon>
        <taxon>Trypanosoma</taxon>
    </lineage>
</organism>
<proteinExistence type="predicted"/>
<dbReference type="GO" id="GO:0006505">
    <property type="term" value="P:GPI anchor metabolic process"/>
    <property type="evidence" value="ECO:0007669"/>
    <property type="project" value="TreeGrafter"/>
</dbReference>
<dbReference type="SUPFAM" id="SSF53474">
    <property type="entry name" value="alpha/beta-Hydrolases"/>
    <property type="match status" value="1"/>
</dbReference>
<dbReference type="AlphaFoldDB" id="A0A422Q7G6"/>
<dbReference type="InterPro" id="IPR039529">
    <property type="entry name" value="PGAP1/BST1"/>
</dbReference>
<keyword evidence="2" id="KW-1133">Transmembrane helix</keyword>
<feature type="transmembrane region" description="Helical" evidence="2">
    <location>
        <begin position="993"/>
        <end position="1020"/>
    </location>
</feature>
<dbReference type="PANTHER" id="PTHR15495">
    <property type="entry name" value="NEGATIVE REGULATOR OF VESICLE FORMATION-RELATED"/>
    <property type="match status" value="1"/>
</dbReference>
<feature type="transmembrane region" description="Helical" evidence="2">
    <location>
        <begin position="1138"/>
        <end position="1159"/>
    </location>
</feature>
<feature type="transmembrane region" description="Helical" evidence="2">
    <location>
        <begin position="1090"/>
        <end position="1118"/>
    </location>
</feature>
<accession>A0A422Q7G6</accession>
<dbReference type="GO" id="GO:0005783">
    <property type="term" value="C:endoplasmic reticulum"/>
    <property type="evidence" value="ECO:0007669"/>
    <property type="project" value="TreeGrafter"/>
</dbReference>